<dbReference type="PROSITE" id="PS00572">
    <property type="entry name" value="GLYCOSYL_HYDROL_F1_1"/>
    <property type="match status" value="1"/>
</dbReference>
<feature type="active site" description="Nucleophile" evidence="10">
    <location>
        <position position="415"/>
    </location>
</feature>
<keyword evidence="7" id="KW-0326">Glycosidase</keyword>
<dbReference type="EC" id="3.2.1.21" evidence="3"/>
<dbReference type="EMBL" id="CAVNYO010000440">
    <property type="protein sequence ID" value="CAK5280819.1"/>
    <property type="molecule type" value="Genomic_DNA"/>
</dbReference>
<evidence type="ECO:0000256" key="12">
    <source>
        <dbReference type="SAM" id="MobiDB-lite"/>
    </source>
</evidence>
<dbReference type="InterPro" id="IPR018120">
    <property type="entry name" value="Glyco_hydro_1_AS"/>
</dbReference>
<evidence type="ECO:0000256" key="8">
    <source>
        <dbReference type="ARBA" id="ARBA00023326"/>
    </source>
</evidence>
<comment type="caution">
    <text evidence="13">The sequence shown here is derived from an EMBL/GenBank/DDBJ whole genome shotgun (WGS) entry which is preliminary data.</text>
</comment>
<dbReference type="AlphaFoldDB" id="A0AAD2HTK4"/>
<evidence type="ECO:0000256" key="1">
    <source>
        <dbReference type="ARBA" id="ARBA00000448"/>
    </source>
</evidence>
<keyword evidence="4" id="KW-0378">Hydrolase</keyword>
<dbReference type="Gene3D" id="3.20.20.80">
    <property type="entry name" value="Glycosidases"/>
    <property type="match status" value="1"/>
</dbReference>
<accession>A0AAD2HTK4</accession>
<dbReference type="Pfam" id="PF00232">
    <property type="entry name" value="Glyco_hydro_1"/>
    <property type="match status" value="1"/>
</dbReference>
<sequence length="573" mass="63674">MAAPAIRKLPADFLWGFATGDARGDASSTHWDLPALIASFQIEGSTDVDGRGPSIWDEFSRTPGKTSDGRNGDMATDSYNRWEQDVAILAQHGVKTYRFSLAWSRIIPLGGRDDPVNPKGIEFYSKLIDALLAHGIVPFVTLYHWDLPQNLHDRYGGWLNKDEIVKDYVNYARVCFEAFGDRVKHWLTMNEPWCISILGYGRGVFAPGRSSDRTRSPEGDSSTEPWIVGHSVIIAHAYAAKLYREEYKAVQGGQIGITLNGDWQMPYDDSPENVDAAQHALDFAIGWFADPIYLGHYPAYMQQVLGNRLPQFTPAELLVVKGSSDFYGMNTYTTNLCRAGGDDEFQGLVDYTFTRPDGTQLGTQGAPLCMAPRLSPGIPGSSELPMEGECAGISWPLTTISCLFQRYRTPLYVTENGFAVKNESFKTREEAIKDTDRVNYYRGVTASLQSAIHDDGVDVRCYLAWSLLDNFEWADGYVTRFGVVYVDYETQERIPKESAGFVAQWFTERLTPEPPTLKQLATDAMSTASTLSKGSNSLSVAAVPVSLLAQVKAWVSKHIIALLSLLKLNTARR</sequence>
<evidence type="ECO:0000256" key="2">
    <source>
        <dbReference type="ARBA" id="ARBA00010838"/>
    </source>
</evidence>
<evidence type="ECO:0000256" key="6">
    <source>
        <dbReference type="ARBA" id="ARBA00023277"/>
    </source>
</evidence>
<keyword evidence="8" id="KW-0624">Polysaccharide degradation</keyword>
<dbReference type="PANTHER" id="PTHR10353">
    <property type="entry name" value="GLYCOSYL HYDROLASE"/>
    <property type="match status" value="1"/>
</dbReference>
<comment type="function">
    <text evidence="9">Plays an important role in cellulose degradation. Shows hydrolytic activity against several glycosidic compounds.</text>
</comment>
<evidence type="ECO:0000256" key="11">
    <source>
        <dbReference type="RuleBase" id="RU003690"/>
    </source>
</evidence>
<evidence type="ECO:0000256" key="5">
    <source>
        <dbReference type="ARBA" id="ARBA00023001"/>
    </source>
</evidence>
<evidence type="ECO:0000256" key="7">
    <source>
        <dbReference type="ARBA" id="ARBA00023295"/>
    </source>
</evidence>
<keyword evidence="14" id="KW-1185">Reference proteome</keyword>
<evidence type="ECO:0000256" key="10">
    <source>
        <dbReference type="PROSITE-ProRule" id="PRU10055"/>
    </source>
</evidence>
<evidence type="ECO:0000313" key="14">
    <source>
        <dbReference type="Proteomes" id="UP001295794"/>
    </source>
</evidence>
<evidence type="ECO:0000313" key="13">
    <source>
        <dbReference type="EMBL" id="CAK5280819.1"/>
    </source>
</evidence>
<keyword evidence="6" id="KW-0119">Carbohydrate metabolism</keyword>
<reference evidence="13" key="1">
    <citation type="submission" date="2023-11" db="EMBL/GenBank/DDBJ databases">
        <authorList>
            <person name="De Vega J J."/>
            <person name="De Vega J J."/>
        </authorList>
    </citation>
    <scope>NUCLEOTIDE SEQUENCE</scope>
</reference>
<keyword evidence="5" id="KW-0136">Cellulose degradation</keyword>
<comment type="similarity">
    <text evidence="2 11">Belongs to the glycosyl hydrolase 1 family.</text>
</comment>
<proteinExistence type="inferred from homology"/>
<feature type="region of interest" description="Disordered" evidence="12">
    <location>
        <begin position="53"/>
        <end position="73"/>
    </location>
</feature>
<organism evidence="13 14">
    <name type="scientific">Mycena citricolor</name>
    <dbReference type="NCBI Taxonomy" id="2018698"/>
    <lineage>
        <taxon>Eukaryota</taxon>
        <taxon>Fungi</taxon>
        <taxon>Dikarya</taxon>
        <taxon>Basidiomycota</taxon>
        <taxon>Agaricomycotina</taxon>
        <taxon>Agaricomycetes</taxon>
        <taxon>Agaricomycetidae</taxon>
        <taxon>Agaricales</taxon>
        <taxon>Marasmiineae</taxon>
        <taxon>Mycenaceae</taxon>
        <taxon>Mycena</taxon>
    </lineage>
</organism>
<dbReference type="InterPro" id="IPR001360">
    <property type="entry name" value="Glyco_hydro_1"/>
</dbReference>
<dbReference type="PRINTS" id="PR00131">
    <property type="entry name" value="GLHYDRLASE1"/>
</dbReference>
<dbReference type="PANTHER" id="PTHR10353:SF36">
    <property type="entry name" value="LP05116P"/>
    <property type="match status" value="1"/>
</dbReference>
<evidence type="ECO:0000256" key="3">
    <source>
        <dbReference type="ARBA" id="ARBA00012744"/>
    </source>
</evidence>
<protein>
    <recommendedName>
        <fullName evidence="3">beta-glucosidase</fullName>
        <ecNumber evidence="3">3.2.1.21</ecNumber>
    </recommendedName>
</protein>
<dbReference type="FunFam" id="3.20.20.80:FF:000011">
    <property type="entry name" value="Cytosolic beta-glucosidase"/>
    <property type="match status" value="1"/>
</dbReference>
<dbReference type="GO" id="GO:0080079">
    <property type="term" value="F:cellobiose glucosidase activity"/>
    <property type="evidence" value="ECO:0007669"/>
    <property type="project" value="UniProtKB-ARBA"/>
</dbReference>
<evidence type="ECO:0000256" key="4">
    <source>
        <dbReference type="ARBA" id="ARBA00022801"/>
    </source>
</evidence>
<dbReference type="SUPFAM" id="SSF51445">
    <property type="entry name" value="(Trans)glycosidases"/>
    <property type="match status" value="1"/>
</dbReference>
<gene>
    <name evidence="13" type="ORF">MYCIT1_LOCUS31478</name>
</gene>
<dbReference type="GO" id="GO:0030245">
    <property type="term" value="P:cellulose catabolic process"/>
    <property type="evidence" value="ECO:0007669"/>
    <property type="project" value="UniProtKB-KW"/>
</dbReference>
<comment type="catalytic activity">
    <reaction evidence="1">
        <text>Hydrolysis of terminal, non-reducing beta-D-glucosyl residues with release of beta-D-glucose.</text>
        <dbReference type="EC" id="3.2.1.21"/>
    </reaction>
</comment>
<name>A0AAD2HTK4_9AGAR</name>
<dbReference type="InterPro" id="IPR017853">
    <property type="entry name" value="GH"/>
</dbReference>
<dbReference type="Proteomes" id="UP001295794">
    <property type="component" value="Unassembled WGS sequence"/>
</dbReference>
<evidence type="ECO:0000256" key="9">
    <source>
        <dbReference type="ARBA" id="ARBA00056775"/>
    </source>
</evidence>